<reference evidence="3 4" key="1">
    <citation type="submission" date="2020-08" db="EMBL/GenBank/DDBJ databases">
        <title>A Genomic Blueprint of the Chicken Gut Microbiome.</title>
        <authorList>
            <person name="Gilroy R."/>
            <person name="Ravi A."/>
            <person name="Getino M."/>
            <person name="Pursley I."/>
            <person name="Horton D.L."/>
            <person name="Alikhan N.-F."/>
            <person name="Baker D."/>
            <person name="Gharbi K."/>
            <person name="Hall N."/>
            <person name="Watson M."/>
            <person name="Adriaenssens E.M."/>
            <person name="Foster-Nyarko E."/>
            <person name="Jarju S."/>
            <person name="Secka A."/>
            <person name="Antonio M."/>
            <person name="Oren A."/>
            <person name="Chaudhuri R."/>
            <person name="La Ragione R.M."/>
            <person name="Hildebrand F."/>
            <person name="Pallen M.J."/>
        </authorList>
    </citation>
    <scope>NUCLEOTIDE SEQUENCE [LARGE SCALE GENOMIC DNA]</scope>
    <source>
        <strain evidence="3 4">Sa2BUA9</strain>
    </source>
</reference>
<comment type="caution">
    <text evidence="3">The sequence shown here is derived from an EMBL/GenBank/DDBJ whole genome shotgun (WGS) entry which is preliminary data.</text>
</comment>
<proteinExistence type="predicted"/>
<dbReference type="RefSeq" id="WP_191697262.1">
    <property type="nucleotide sequence ID" value="NZ_JACSQO010000005.1"/>
</dbReference>
<gene>
    <name evidence="3" type="ORF">H9650_11440</name>
</gene>
<keyword evidence="2" id="KW-0472">Membrane</keyword>
<sequence>MSEKKFKLIKKKTVESSVKDRNSWTFTIATLGITGTICYLLITGKVNIDSSTLLSLILAFFSIYLSATFYFKSTEQSNHFYNTAFNHNKNISESLSGMKGEFGTSLRMIEESSNYMKNRFNELNNLSGNINTSTKLQEELRSEFAELIDKSGIEEEEKKRYSELLEQQSELLNKINTNFEKVKKTNDFVGNSSVAATITVRNNGEMELNSYYTNLLIHFLEPFYSRYSYQLKSSFITKDELNRMFLEFQKLMGDPLSIIKENLKSSNYIDLSGNLTDKGYHHILNFVKSK</sequence>
<dbReference type="EMBL" id="JACSQO010000005">
    <property type="protein sequence ID" value="MBD7944729.1"/>
    <property type="molecule type" value="Genomic_DNA"/>
</dbReference>
<feature type="coiled-coil region" evidence="1">
    <location>
        <begin position="154"/>
        <end position="185"/>
    </location>
</feature>
<name>A0ABR8RAH6_9BACI</name>
<keyword evidence="2" id="KW-0812">Transmembrane</keyword>
<dbReference type="Proteomes" id="UP000640786">
    <property type="component" value="Unassembled WGS sequence"/>
</dbReference>
<keyword evidence="2" id="KW-1133">Transmembrane helix</keyword>
<organism evidence="3 4">
    <name type="scientific">Psychrobacillus faecigallinarum</name>
    <dbReference type="NCBI Taxonomy" id="2762235"/>
    <lineage>
        <taxon>Bacteria</taxon>
        <taxon>Bacillati</taxon>
        <taxon>Bacillota</taxon>
        <taxon>Bacilli</taxon>
        <taxon>Bacillales</taxon>
        <taxon>Bacillaceae</taxon>
        <taxon>Psychrobacillus</taxon>
    </lineage>
</organism>
<feature type="transmembrane region" description="Helical" evidence="2">
    <location>
        <begin position="21"/>
        <end position="42"/>
    </location>
</feature>
<evidence type="ECO:0000313" key="3">
    <source>
        <dbReference type="EMBL" id="MBD7944729.1"/>
    </source>
</evidence>
<feature type="transmembrane region" description="Helical" evidence="2">
    <location>
        <begin position="54"/>
        <end position="71"/>
    </location>
</feature>
<keyword evidence="1" id="KW-0175">Coiled coil</keyword>
<accession>A0ABR8RAH6</accession>
<evidence type="ECO:0000256" key="2">
    <source>
        <dbReference type="SAM" id="Phobius"/>
    </source>
</evidence>
<evidence type="ECO:0000256" key="1">
    <source>
        <dbReference type="SAM" id="Coils"/>
    </source>
</evidence>
<evidence type="ECO:0000313" key="4">
    <source>
        <dbReference type="Proteomes" id="UP000640786"/>
    </source>
</evidence>
<keyword evidence="4" id="KW-1185">Reference proteome</keyword>
<protein>
    <submittedName>
        <fullName evidence="3">Uncharacterized protein</fullName>
    </submittedName>
</protein>